<dbReference type="EMBL" id="CAJPDQ010000009">
    <property type="protein sequence ID" value="CAF9914199.1"/>
    <property type="molecule type" value="Genomic_DNA"/>
</dbReference>
<comment type="caution">
    <text evidence="3">The sequence shown here is derived from an EMBL/GenBank/DDBJ whole genome shotgun (WGS) entry which is preliminary data.</text>
</comment>
<sequence length="274" mass="30833">MLFLLCFMIAVDVKVAEKDKEELDLEKLVFGDEDVFQQALRAYEYVFAFSGAVGYVPVRVGCRKTGKSSTLSFHLSRIPLLPAGIWDQKRLRIFLTCSAMKALSSRANAIMLSRRKNKGWSKLALRLWAANYLLMKGWEIVGYETLGVSRVMEENSSLFGKTPAPRVLHNQLDSNLELYIARTEPDFLKALHSAMQKTKPQTGSAYRRQERITWANPKLCWDVNLHWIPAHAGISGNEEADRAAKEAIISAQDPVVELVVLQDPTVSMLAFQSA</sequence>
<gene>
    <name evidence="3" type="ORF">GOMPHAMPRED_008098</name>
</gene>
<dbReference type="AlphaFoldDB" id="A0A8H3IHU2"/>
<dbReference type="Gene3D" id="3.30.420.10">
    <property type="entry name" value="Ribonuclease H-like superfamily/Ribonuclease H"/>
    <property type="match status" value="1"/>
</dbReference>
<dbReference type="InterPro" id="IPR036397">
    <property type="entry name" value="RNaseH_sf"/>
</dbReference>
<name>A0A8H3IHU2_9LECA</name>
<dbReference type="SUPFAM" id="SSF53098">
    <property type="entry name" value="Ribonuclease H-like"/>
    <property type="match status" value="1"/>
</dbReference>
<dbReference type="InterPro" id="IPR002156">
    <property type="entry name" value="RNaseH_domain"/>
</dbReference>
<accession>A0A8H3IHU2</accession>
<evidence type="ECO:0000256" key="1">
    <source>
        <dbReference type="SAM" id="SignalP"/>
    </source>
</evidence>
<evidence type="ECO:0000259" key="2">
    <source>
        <dbReference type="Pfam" id="PF00075"/>
    </source>
</evidence>
<feature type="chain" id="PRO_5034536988" description="RNase H type-1 domain-containing protein" evidence="1">
    <location>
        <begin position="17"/>
        <end position="274"/>
    </location>
</feature>
<feature type="signal peptide" evidence="1">
    <location>
        <begin position="1"/>
        <end position="16"/>
    </location>
</feature>
<evidence type="ECO:0000313" key="4">
    <source>
        <dbReference type="Proteomes" id="UP000664169"/>
    </source>
</evidence>
<dbReference type="OrthoDB" id="5362630at2759"/>
<keyword evidence="1" id="KW-0732">Signal</keyword>
<keyword evidence="4" id="KW-1185">Reference proteome</keyword>
<dbReference type="Pfam" id="PF00075">
    <property type="entry name" value="RNase_H"/>
    <property type="match status" value="1"/>
</dbReference>
<proteinExistence type="predicted"/>
<dbReference type="GO" id="GO:0004523">
    <property type="term" value="F:RNA-DNA hybrid ribonuclease activity"/>
    <property type="evidence" value="ECO:0007669"/>
    <property type="project" value="InterPro"/>
</dbReference>
<organism evidence="3 4">
    <name type="scientific">Gomphillus americanus</name>
    <dbReference type="NCBI Taxonomy" id="1940652"/>
    <lineage>
        <taxon>Eukaryota</taxon>
        <taxon>Fungi</taxon>
        <taxon>Dikarya</taxon>
        <taxon>Ascomycota</taxon>
        <taxon>Pezizomycotina</taxon>
        <taxon>Lecanoromycetes</taxon>
        <taxon>OSLEUM clade</taxon>
        <taxon>Ostropomycetidae</taxon>
        <taxon>Ostropales</taxon>
        <taxon>Graphidaceae</taxon>
        <taxon>Gomphilloideae</taxon>
        <taxon>Gomphillus</taxon>
    </lineage>
</organism>
<dbReference type="GO" id="GO:0003676">
    <property type="term" value="F:nucleic acid binding"/>
    <property type="evidence" value="ECO:0007669"/>
    <property type="project" value="InterPro"/>
</dbReference>
<dbReference type="Proteomes" id="UP000664169">
    <property type="component" value="Unassembled WGS sequence"/>
</dbReference>
<feature type="domain" description="RNase H type-1" evidence="2">
    <location>
        <begin position="222"/>
        <end position="248"/>
    </location>
</feature>
<evidence type="ECO:0000313" key="3">
    <source>
        <dbReference type="EMBL" id="CAF9914199.1"/>
    </source>
</evidence>
<protein>
    <recommendedName>
        <fullName evidence="2">RNase H type-1 domain-containing protein</fullName>
    </recommendedName>
</protein>
<reference evidence="3" key="1">
    <citation type="submission" date="2021-03" db="EMBL/GenBank/DDBJ databases">
        <authorList>
            <person name="Tagirdzhanova G."/>
        </authorList>
    </citation>
    <scope>NUCLEOTIDE SEQUENCE</scope>
</reference>
<dbReference type="InterPro" id="IPR012337">
    <property type="entry name" value="RNaseH-like_sf"/>
</dbReference>